<dbReference type="STRING" id="640635.SAMN04489806_0328"/>
<feature type="transmembrane region" description="Helical" evidence="6">
    <location>
        <begin position="194"/>
        <end position="215"/>
    </location>
</feature>
<dbReference type="GO" id="GO:0005886">
    <property type="term" value="C:plasma membrane"/>
    <property type="evidence" value="ECO:0007669"/>
    <property type="project" value="UniProtKB-SubCell"/>
</dbReference>
<dbReference type="Gene3D" id="1.20.1740.10">
    <property type="entry name" value="Amino acid/polyamine transporter I"/>
    <property type="match status" value="1"/>
</dbReference>
<comment type="subcellular location">
    <subcellularLocation>
        <location evidence="1">Cell membrane</location>
        <topology evidence="1">Multi-pass membrane protein</topology>
    </subcellularLocation>
</comment>
<dbReference type="EMBL" id="FNRY01000001">
    <property type="protein sequence ID" value="SEB38257.1"/>
    <property type="molecule type" value="Genomic_DNA"/>
</dbReference>
<sequence length="479" mass="50009">MSTTTSTEQLNQDNLKRTISTPAAVGVAFNQIVGGGIVSLTGVAIALTGGGVSIAFVLAVVSILIVSMPYAAIGSAMPATGGVYTYSTRLIHPIAGYAALVVNFLAQASLGLYGVAAGQYMHSLNEWFDPTLTAVVLIVAFYFANLMGAVIGARVGLVMSALMLLGFGLFIVLGLGGVDWVAYPPMLPNGFSNLIQAAALLTFATGGATVVVELGGEMKNPGRAVPISLIGGTVLAGIMYVFIAIVAAGILPIEQVANQPLSLVAAEFLPPAAWAFFILGGAMMAVISTMNSQLLTGSKSLLAAIDDGWFPKRLGHVNKKFGTPHYLLTILLVVGLAPVVANVPLDVLASAVSGIAQLIFVFVLIASLRLRSVRPDLHKAAIFKLPAGVHWGLALVGIGVCCYQSWLLISSGVSTQMLIVLGCVAVVATVWGVIRYPHVRRVLRARDEAQRAASGLHDLPSSRLSAHDVERESIIDFEP</sequence>
<keyword evidence="3 6" id="KW-0812">Transmembrane</keyword>
<feature type="transmembrane region" description="Helical" evidence="6">
    <location>
        <begin position="415"/>
        <end position="434"/>
    </location>
</feature>
<dbReference type="RefSeq" id="WP_091179185.1">
    <property type="nucleotide sequence ID" value="NZ_FNRY01000001.1"/>
</dbReference>
<dbReference type="PANTHER" id="PTHR42770">
    <property type="entry name" value="AMINO ACID TRANSPORTER-RELATED"/>
    <property type="match status" value="1"/>
</dbReference>
<feature type="transmembrane region" description="Helical" evidence="6">
    <location>
        <begin position="156"/>
        <end position="182"/>
    </location>
</feature>
<dbReference type="Proteomes" id="UP000199183">
    <property type="component" value="Unassembled WGS sequence"/>
</dbReference>
<feature type="transmembrane region" description="Helical" evidence="6">
    <location>
        <begin position="227"/>
        <end position="251"/>
    </location>
</feature>
<dbReference type="OrthoDB" id="9117841at2"/>
<feature type="transmembrane region" description="Helical" evidence="6">
    <location>
        <begin position="389"/>
        <end position="409"/>
    </location>
</feature>
<dbReference type="PANTHER" id="PTHR42770:SF7">
    <property type="entry name" value="MEMBRANE PROTEIN"/>
    <property type="match status" value="1"/>
</dbReference>
<feature type="transmembrane region" description="Helical" evidence="6">
    <location>
        <begin position="53"/>
        <end position="73"/>
    </location>
</feature>
<protein>
    <submittedName>
        <fullName evidence="7">Amino acid/polyamine/organocation transporter, APC superfamily</fullName>
    </submittedName>
</protein>
<evidence type="ECO:0000256" key="5">
    <source>
        <dbReference type="ARBA" id="ARBA00023136"/>
    </source>
</evidence>
<keyword evidence="5 6" id="KW-0472">Membrane</keyword>
<dbReference type="AlphaFoldDB" id="A0A1H4IWA6"/>
<name>A0A1H4IWA6_9MICO</name>
<dbReference type="Pfam" id="PF13520">
    <property type="entry name" value="AA_permease_2"/>
    <property type="match status" value="1"/>
</dbReference>
<evidence type="ECO:0000256" key="2">
    <source>
        <dbReference type="ARBA" id="ARBA00022475"/>
    </source>
</evidence>
<feature type="transmembrane region" description="Helical" evidence="6">
    <location>
        <begin position="94"/>
        <end position="115"/>
    </location>
</feature>
<evidence type="ECO:0000256" key="6">
    <source>
        <dbReference type="SAM" id="Phobius"/>
    </source>
</evidence>
<proteinExistence type="predicted"/>
<feature type="transmembrane region" description="Helical" evidence="6">
    <location>
        <begin position="321"/>
        <end position="341"/>
    </location>
</feature>
<dbReference type="InterPro" id="IPR050367">
    <property type="entry name" value="APC_superfamily"/>
</dbReference>
<keyword evidence="2" id="KW-1003">Cell membrane</keyword>
<dbReference type="InterPro" id="IPR002293">
    <property type="entry name" value="AA/rel_permease1"/>
</dbReference>
<evidence type="ECO:0000256" key="1">
    <source>
        <dbReference type="ARBA" id="ARBA00004651"/>
    </source>
</evidence>
<feature type="transmembrane region" description="Helical" evidence="6">
    <location>
        <begin position="347"/>
        <end position="368"/>
    </location>
</feature>
<dbReference type="PIRSF" id="PIRSF006060">
    <property type="entry name" value="AA_transporter"/>
    <property type="match status" value="1"/>
</dbReference>
<evidence type="ECO:0000313" key="8">
    <source>
        <dbReference type="Proteomes" id="UP000199183"/>
    </source>
</evidence>
<dbReference type="GO" id="GO:0022857">
    <property type="term" value="F:transmembrane transporter activity"/>
    <property type="evidence" value="ECO:0007669"/>
    <property type="project" value="InterPro"/>
</dbReference>
<feature type="transmembrane region" description="Helical" evidence="6">
    <location>
        <begin position="21"/>
        <end position="47"/>
    </location>
</feature>
<evidence type="ECO:0000313" key="7">
    <source>
        <dbReference type="EMBL" id="SEB38257.1"/>
    </source>
</evidence>
<organism evidence="7 8">
    <name type="scientific">Paramicrobacterium humi</name>
    <dbReference type="NCBI Taxonomy" id="640635"/>
    <lineage>
        <taxon>Bacteria</taxon>
        <taxon>Bacillati</taxon>
        <taxon>Actinomycetota</taxon>
        <taxon>Actinomycetes</taxon>
        <taxon>Micrococcales</taxon>
        <taxon>Microbacteriaceae</taxon>
        <taxon>Paramicrobacterium</taxon>
    </lineage>
</organism>
<accession>A0A1H4IWA6</accession>
<keyword evidence="8" id="KW-1185">Reference proteome</keyword>
<gene>
    <name evidence="7" type="ORF">SAMN04489806_0328</name>
</gene>
<feature type="transmembrane region" description="Helical" evidence="6">
    <location>
        <begin position="127"/>
        <end position="144"/>
    </location>
</feature>
<evidence type="ECO:0000256" key="3">
    <source>
        <dbReference type="ARBA" id="ARBA00022692"/>
    </source>
</evidence>
<evidence type="ECO:0000256" key="4">
    <source>
        <dbReference type="ARBA" id="ARBA00022989"/>
    </source>
</evidence>
<keyword evidence="4 6" id="KW-1133">Transmembrane helix</keyword>
<reference evidence="7 8" key="1">
    <citation type="submission" date="2016-10" db="EMBL/GenBank/DDBJ databases">
        <authorList>
            <person name="de Groot N.N."/>
        </authorList>
    </citation>
    <scope>NUCLEOTIDE SEQUENCE [LARGE SCALE GENOMIC DNA]</scope>
    <source>
        <strain evidence="7 8">DSM 21799</strain>
    </source>
</reference>
<feature type="transmembrane region" description="Helical" evidence="6">
    <location>
        <begin position="271"/>
        <end position="290"/>
    </location>
</feature>